<dbReference type="GO" id="GO:0004523">
    <property type="term" value="F:RNA-DNA hybrid ribonuclease activity"/>
    <property type="evidence" value="ECO:0007669"/>
    <property type="project" value="InterPro"/>
</dbReference>
<accession>A0A2Z6M4I7</accession>
<dbReference type="OrthoDB" id="1436613at2759"/>
<proteinExistence type="predicted"/>
<evidence type="ECO:0000259" key="1">
    <source>
        <dbReference type="Pfam" id="PF13456"/>
    </source>
</evidence>
<protein>
    <recommendedName>
        <fullName evidence="1">RNase H type-1 domain-containing protein</fullName>
    </recommendedName>
</protein>
<evidence type="ECO:0000313" key="2">
    <source>
        <dbReference type="EMBL" id="GAU16889.1"/>
    </source>
</evidence>
<name>A0A2Z6M4I7_TRISU</name>
<dbReference type="CDD" id="cd06222">
    <property type="entry name" value="RNase_H_like"/>
    <property type="match status" value="1"/>
</dbReference>
<feature type="domain" description="RNase H type-1" evidence="1">
    <location>
        <begin position="230"/>
        <end position="271"/>
    </location>
</feature>
<dbReference type="Gene3D" id="3.30.420.10">
    <property type="entry name" value="Ribonuclease H-like superfamily/Ribonuclease H"/>
    <property type="match status" value="1"/>
</dbReference>
<dbReference type="InterPro" id="IPR036397">
    <property type="entry name" value="RNaseH_sf"/>
</dbReference>
<dbReference type="PANTHER" id="PTHR47723:SF13">
    <property type="entry name" value="PUTATIVE-RELATED"/>
    <property type="match status" value="1"/>
</dbReference>
<gene>
    <name evidence="2" type="ORF">TSUD_368390</name>
</gene>
<dbReference type="InterPro" id="IPR012337">
    <property type="entry name" value="RNaseH-like_sf"/>
</dbReference>
<evidence type="ECO:0000313" key="3">
    <source>
        <dbReference type="Proteomes" id="UP000242715"/>
    </source>
</evidence>
<dbReference type="SUPFAM" id="SSF53098">
    <property type="entry name" value="Ribonuclease H-like"/>
    <property type="match status" value="1"/>
</dbReference>
<reference evidence="3" key="1">
    <citation type="journal article" date="2017" name="Front. Plant Sci.">
        <title>Climate Clever Clovers: New Paradigm to Reduce the Environmental Footprint of Ruminants by Breeding Low Methanogenic Forages Utilizing Haplotype Variation.</title>
        <authorList>
            <person name="Kaur P."/>
            <person name="Appels R."/>
            <person name="Bayer P.E."/>
            <person name="Keeble-Gagnere G."/>
            <person name="Wang J."/>
            <person name="Hirakawa H."/>
            <person name="Shirasawa K."/>
            <person name="Vercoe P."/>
            <person name="Stefanova K."/>
            <person name="Durmic Z."/>
            <person name="Nichols P."/>
            <person name="Revell C."/>
            <person name="Isobe S.N."/>
            <person name="Edwards D."/>
            <person name="Erskine W."/>
        </authorList>
    </citation>
    <scope>NUCLEOTIDE SEQUENCE [LARGE SCALE GENOMIC DNA]</scope>
    <source>
        <strain evidence="3">cv. Daliak</strain>
    </source>
</reference>
<sequence>MNKAALMKMGWAIRSGEDALWIEVMKGKYDRENRNFEHVVAKAQDSSLWKSLVQTWHYFDRCEFRNIGKGNFVRARTYKWLYKETSIEAMRIMVPESMQYLMVKDLVDDNGCWNFDLLRTWLPHNIISKMYALLPPQNDGDTETRVWSGTDNDQFSIASAYKLNRETHDETRLRPIHPWRYILDCHLQYITTNVNNIALSTRQQMEVDIAWQQPEAGWVVLNTDDTGICSAYLAELWGVLDGLRLAPEGGITKLKVQVDSRVVVQSLNSPNIGNACADALANMGCDHGPGLRVYDQCPSSLSSLLLMDVMEISTSRVISV</sequence>
<dbReference type="AlphaFoldDB" id="A0A2Z6M4I7"/>
<dbReference type="InterPro" id="IPR044730">
    <property type="entry name" value="RNase_H-like_dom_plant"/>
</dbReference>
<dbReference type="Pfam" id="PF13456">
    <property type="entry name" value="RVT_3"/>
    <property type="match status" value="1"/>
</dbReference>
<dbReference type="GO" id="GO:0003676">
    <property type="term" value="F:nucleic acid binding"/>
    <property type="evidence" value="ECO:0007669"/>
    <property type="project" value="InterPro"/>
</dbReference>
<dbReference type="InterPro" id="IPR002156">
    <property type="entry name" value="RNaseH_domain"/>
</dbReference>
<dbReference type="Proteomes" id="UP000242715">
    <property type="component" value="Unassembled WGS sequence"/>
</dbReference>
<dbReference type="InterPro" id="IPR053151">
    <property type="entry name" value="RNase_H-like"/>
</dbReference>
<dbReference type="PANTHER" id="PTHR47723">
    <property type="entry name" value="OS05G0353850 PROTEIN"/>
    <property type="match status" value="1"/>
</dbReference>
<dbReference type="EMBL" id="DF973164">
    <property type="protein sequence ID" value="GAU16889.1"/>
    <property type="molecule type" value="Genomic_DNA"/>
</dbReference>
<organism evidence="2 3">
    <name type="scientific">Trifolium subterraneum</name>
    <name type="common">Subterranean clover</name>
    <dbReference type="NCBI Taxonomy" id="3900"/>
    <lineage>
        <taxon>Eukaryota</taxon>
        <taxon>Viridiplantae</taxon>
        <taxon>Streptophyta</taxon>
        <taxon>Embryophyta</taxon>
        <taxon>Tracheophyta</taxon>
        <taxon>Spermatophyta</taxon>
        <taxon>Magnoliopsida</taxon>
        <taxon>eudicotyledons</taxon>
        <taxon>Gunneridae</taxon>
        <taxon>Pentapetalae</taxon>
        <taxon>rosids</taxon>
        <taxon>fabids</taxon>
        <taxon>Fabales</taxon>
        <taxon>Fabaceae</taxon>
        <taxon>Papilionoideae</taxon>
        <taxon>50 kb inversion clade</taxon>
        <taxon>NPAAA clade</taxon>
        <taxon>Hologalegina</taxon>
        <taxon>IRL clade</taxon>
        <taxon>Trifolieae</taxon>
        <taxon>Trifolium</taxon>
    </lineage>
</organism>
<keyword evidence="3" id="KW-1185">Reference proteome</keyword>